<proteinExistence type="predicted"/>
<gene>
    <name evidence="1" type="ORF">H9723_09650</name>
</gene>
<evidence type="ECO:0000313" key="1">
    <source>
        <dbReference type="EMBL" id="HIZ75482.1"/>
    </source>
</evidence>
<evidence type="ECO:0000313" key="2">
    <source>
        <dbReference type="Proteomes" id="UP000824116"/>
    </source>
</evidence>
<reference evidence="1" key="2">
    <citation type="submission" date="2021-04" db="EMBL/GenBank/DDBJ databases">
        <authorList>
            <person name="Gilroy R."/>
        </authorList>
    </citation>
    <scope>NUCLEOTIDE SEQUENCE</scope>
    <source>
        <strain evidence="1">CHK196-3914</strain>
    </source>
</reference>
<sequence>MRIKFYCDLYISDSWVNKKKKIMEKLQRNALQPTVYIVTLSQGPQNNLEFYSSMLLKQHIFDGADLFVVGIADGYADAVYMIERITADAFRNTGDADIRRYILERQDEYERTGR</sequence>
<dbReference type="EMBL" id="DXAY01000227">
    <property type="protein sequence ID" value="HIZ75482.1"/>
    <property type="molecule type" value="Genomic_DNA"/>
</dbReference>
<organism evidence="1 2">
    <name type="scientific">Candidatus Mediterraneibacter stercoravium</name>
    <dbReference type="NCBI Taxonomy" id="2838685"/>
    <lineage>
        <taxon>Bacteria</taxon>
        <taxon>Bacillati</taxon>
        <taxon>Bacillota</taxon>
        <taxon>Clostridia</taxon>
        <taxon>Lachnospirales</taxon>
        <taxon>Lachnospiraceae</taxon>
        <taxon>Mediterraneibacter</taxon>
    </lineage>
</organism>
<dbReference type="AlphaFoldDB" id="A0A9D2GAP6"/>
<protein>
    <submittedName>
        <fullName evidence="1">Uncharacterized protein</fullName>
    </submittedName>
</protein>
<reference evidence="1" key="1">
    <citation type="journal article" date="2021" name="PeerJ">
        <title>Extensive microbial diversity within the chicken gut microbiome revealed by metagenomics and culture.</title>
        <authorList>
            <person name="Gilroy R."/>
            <person name="Ravi A."/>
            <person name="Getino M."/>
            <person name="Pursley I."/>
            <person name="Horton D.L."/>
            <person name="Alikhan N.F."/>
            <person name="Baker D."/>
            <person name="Gharbi K."/>
            <person name="Hall N."/>
            <person name="Watson M."/>
            <person name="Adriaenssens E.M."/>
            <person name="Foster-Nyarko E."/>
            <person name="Jarju S."/>
            <person name="Secka A."/>
            <person name="Antonio M."/>
            <person name="Oren A."/>
            <person name="Chaudhuri R.R."/>
            <person name="La Ragione R."/>
            <person name="Hildebrand F."/>
            <person name="Pallen M.J."/>
        </authorList>
    </citation>
    <scope>NUCLEOTIDE SEQUENCE</scope>
    <source>
        <strain evidence="1">CHK196-3914</strain>
    </source>
</reference>
<accession>A0A9D2GAP6</accession>
<dbReference type="Proteomes" id="UP000824116">
    <property type="component" value="Unassembled WGS sequence"/>
</dbReference>
<name>A0A9D2GAP6_9FIRM</name>
<comment type="caution">
    <text evidence="1">The sequence shown here is derived from an EMBL/GenBank/DDBJ whole genome shotgun (WGS) entry which is preliminary data.</text>
</comment>